<keyword evidence="2" id="KW-1185">Reference proteome</keyword>
<evidence type="ECO:0000313" key="2">
    <source>
        <dbReference type="Proteomes" id="UP000294820"/>
    </source>
</evidence>
<accession>A0A375A9G8</accession>
<sequence length="203" mass="22436">MKPEMLNDSLQSNAFKNHEAGTPAAVSAPLSAIIWPQGYLPGWCDNFASNEMIVAQLSVEPVWQALVNTALWPDYYPNASDIHFHHGNAPWLAAGTRFCFTTFGFVVEAEVVEFVPPQPGQLARLAWHGWVEGEAETLLDVHHAWLIEALPGHRLRLLTQETQHGAPARELAGTRPNPMINGHQQWLDGLLATAFRTEASFPG</sequence>
<organism evidence="1 2">
    <name type="scientific">Dickeya aquatica</name>
    <dbReference type="NCBI Taxonomy" id="1401087"/>
    <lineage>
        <taxon>Bacteria</taxon>
        <taxon>Pseudomonadati</taxon>
        <taxon>Pseudomonadota</taxon>
        <taxon>Gammaproteobacteria</taxon>
        <taxon>Enterobacterales</taxon>
        <taxon>Pectobacteriaceae</taxon>
        <taxon>Dickeya</taxon>
    </lineage>
</organism>
<dbReference type="EMBL" id="LT615367">
    <property type="protein sequence ID" value="SLM62693.1"/>
    <property type="molecule type" value="Genomic_DNA"/>
</dbReference>
<dbReference type="Gene3D" id="3.30.530.20">
    <property type="match status" value="1"/>
</dbReference>
<name>A0A375A9G8_9GAMM</name>
<dbReference type="AlphaFoldDB" id="A0A375A9G8"/>
<evidence type="ECO:0000313" key="1">
    <source>
        <dbReference type="EMBL" id="SLM62693.1"/>
    </source>
</evidence>
<dbReference type="SUPFAM" id="SSF55961">
    <property type="entry name" value="Bet v1-like"/>
    <property type="match status" value="1"/>
</dbReference>
<protein>
    <recommendedName>
        <fullName evidence="3">Polyketide cyclase</fullName>
    </recommendedName>
</protein>
<dbReference type="Proteomes" id="UP000294820">
    <property type="component" value="Chromosome 1"/>
</dbReference>
<reference evidence="1 2" key="1">
    <citation type="submission" date="2016-09" db="EMBL/GenBank/DDBJ databases">
        <authorList>
            <person name="Reverchon S."/>
            <person name="Nasser W."/>
            <person name="Leonard S."/>
            <person name="Brochier C."/>
            <person name="Duprey A."/>
        </authorList>
    </citation>
    <scope>NUCLEOTIDE SEQUENCE [LARGE SCALE GENOMIC DNA]</scope>
    <source>
        <strain evidence="1 2">174/2</strain>
    </source>
</reference>
<gene>
    <name evidence="1" type="ORF">DAQ1742_01755</name>
</gene>
<dbReference type="InterPro" id="IPR023393">
    <property type="entry name" value="START-like_dom_sf"/>
</dbReference>
<proteinExistence type="predicted"/>
<evidence type="ECO:0008006" key="3">
    <source>
        <dbReference type="Google" id="ProtNLM"/>
    </source>
</evidence>
<dbReference type="KEGG" id="daq:DAQ1742_01755"/>